<comment type="similarity">
    <text evidence="2">Belongs to the acetyltransferase family. ECO subfamily.</text>
</comment>
<dbReference type="PANTHER" id="PTHR45884:SF2">
    <property type="entry name" value="N-ACETYLTRANSFERASE ECO"/>
    <property type="match status" value="1"/>
</dbReference>
<dbReference type="VEuPathDB" id="FungiDB:BTJ68_05024"/>
<keyword evidence="8" id="KW-0131">Cell cycle</keyword>
<organism evidence="13 14">
    <name type="scientific">Hortaea werneckii</name>
    <name type="common">Black yeast</name>
    <name type="synonym">Cladosporium werneckii</name>
    <dbReference type="NCBI Taxonomy" id="91943"/>
    <lineage>
        <taxon>Eukaryota</taxon>
        <taxon>Fungi</taxon>
        <taxon>Dikarya</taxon>
        <taxon>Ascomycota</taxon>
        <taxon>Pezizomycotina</taxon>
        <taxon>Dothideomycetes</taxon>
        <taxon>Dothideomycetidae</taxon>
        <taxon>Mycosphaerellales</taxon>
        <taxon>Teratosphaeriaceae</taxon>
        <taxon>Hortaea</taxon>
    </lineage>
</organism>
<evidence type="ECO:0000256" key="3">
    <source>
        <dbReference type="ARBA" id="ARBA00022679"/>
    </source>
</evidence>
<reference evidence="13 14" key="1">
    <citation type="journal article" date="2018" name="BMC Genomics">
        <title>Genomic evidence for intraspecific hybridization in a clonal and extremely halotolerant yeast.</title>
        <authorList>
            <person name="Gostincar C."/>
            <person name="Stajich J.E."/>
            <person name="Zupancic J."/>
            <person name="Zalar P."/>
            <person name="Gunde-Cimerman N."/>
        </authorList>
    </citation>
    <scope>NUCLEOTIDE SEQUENCE [LARGE SCALE GENOMIC DNA]</scope>
    <source>
        <strain evidence="13 14">EXF-171</strain>
    </source>
</reference>
<dbReference type="GO" id="GO:0000785">
    <property type="term" value="C:chromatin"/>
    <property type="evidence" value="ECO:0007669"/>
    <property type="project" value="TreeGrafter"/>
</dbReference>
<accession>A0A3M7HPZ0</accession>
<dbReference type="PANTHER" id="PTHR45884">
    <property type="entry name" value="N-ACETYLTRANSFERASE ECO"/>
    <property type="match status" value="1"/>
</dbReference>
<evidence type="ECO:0000313" key="14">
    <source>
        <dbReference type="Proteomes" id="UP000281468"/>
    </source>
</evidence>
<evidence type="ECO:0000313" key="13">
    <source>
        <dbReference type="EMBL" id="RMZ15284.1"/>
    </source>
</evidence>
<dbReference type="Pfam" id="PF13880">
    <property type="entry name" value="Acetyltransf_13"/>
    <property type="match status" value="2"/>
</dbReference>
<dbReference type="GO" id="GO:0008270">
    <property type="term" value="F:zinc ion binding"/>
    <property type="evidence" value="ECO:0007669"/>
    <property type="project" value="UniProtKB-KW"/>
</dbReference>
<dbReference type="GO" id="GO:0007064">
    <property type="term" value="P:mitotic sister chromatid cohesion"/>
    <property type="evidence" value="ECO:0007669"/>
    <property type="project" value="TreeGrafter"/>
</dbReference>
<comment type="caution">
    <text evidence="13">The sequence shown here is derived from an EMBL/GenBank/DDBJ whole genome shotgun (WGS) entry which is preliminary data.</text>
</comment>
<evidence type="ECO:0000256" key="4">
    <source>
        <dbReference type="ARBA" id="ARBA00022723"/>
    </source>
</evidence>
<evidence type="ECO:0008006" key="15">
    <source>
        <dbReference type="Google" id="ProtNLM"/>
    </source>
</evidence>
<dbReference type="EMBL" id="QWIQ01000028">
    <property type="protein sequence ID" value="RMZ15284.1"/>
    <property type="molecule type" value="Genomic_DNA"/>
</dbReference>
<evidence type="ECO:0000256" key="1">
    <source>
        <dbReference type="ARBA" id="ARBA00004123"/>
    </source>
</evidence>
<evidence type="ECO:0000256" key="7">
    <source>
        <dbReference type="ARBA" id="ARBA00023242"/>
    </source>
</evidence>
<protein>
    <recommendedName>
        <fullName evidence="15">N-acetyltransferase ECO1</fullName>
    </recommendedName>
</protein>
<feature type="region of interest" description="Disordered" evidence="10">
    <location>
        <begin position="340"/>
        <end position="360"/>
    </location>
</feature>
<keyword evidence="9" id="KW-0012">Acyltransferase</keyword>
<keyword evidence="6" id="KW-0862">Zinc</keyword>
<feature type="domain" description="N-acetyltransferase ESCO acetyl-transferase" evidence="12">
    <location>
        <begin position="368"/>
        <end position="406"/>
    </location>
</feature>
<keyword evidence="4" id="KW-0479">Metal-binding</keyword>
<keyword evidence="5" id="KW-0863">Zinc-finger</keyword>
<keyword evidence="3" id="KW-0808">Transferase</keyword>
<comment type="subcellular location">
    <subcellularLocation>
        <location evidence="1">Nucleus</location>
    </subcellularLocation>
</comment>
<dbReference type="InterPro" id="IPR028009">
    <property type="entry name" value="ESCO_Acetyltransf_dom"/>
</dbReference>
<evidence type="ECO:0000256" key="5">
    <source>
        <dbReference type="ARBA" id="ARBA00022771"/>
    </source>
</evidence>
<dbReference type="GO" id="GO:0061733">
    <property type="term" value="F:protein-lysine-acetyltransferase activity"/>
    <property type="evidence" value="ECO:0007669"/>
    <property type="project" value="TreeGrafter"/>
</dbReference>
<dbReference type="Proteomes" id="UP000281468">
    <property type="component" value="Unassembled WGS sequence"/>
</dbReference>
<feature type="compositionally biased region" description="Low complexity" evidence="10">
    <location>
        <begin position="9"/>
        <end position="18"/>
    </location>
</feature>
<evidence type="ECO:0000259" key="12">
    <source>
        <dbReference type="Pfam" id="PF13880"/>
    </source>
</evidence>
<dbReference type="AlphaFoldDB" id="A0A3M7HPZ0"/>
<evidence type="ECO:0000256" key="9">
    <source>
        <dbReference type="ARBA" id="ARBA00023315"/>
    </source>
</evidence>
<evidence type="ECO:0000256" key="8">
    <source>
        <dbReference type="ARBA" id="ARBA00023306"/>
    </source>
</evidence>
<evidence type="ECO:0000256" key="2">
    <source>
        <dbReference type="ARBA" id="ARBA00005816"/>
    </source>
</evidence>
<proteinExistence type="inferred from homology"/>
<gene>
    <name evidence="13" type="ORF">D0862_01732</name>
</gene>
<feature type="domain" description="N-acetyltransferase ESCO acetyl-transferase" evidence="12">
    <location>
        <begin position="301"/>
        <end position="332"/>
    </location>
</feature>
<dbReference type="InterPro" id="IPR028005">
    <property type="entry name" value="AcTrfase_ESCO_Znf_dom"/>
</dbReference>
<evidence type="ECO:0000256" key="6">
    <source>
        <dbReference type="ARBA" id="ARBA00022833"/>
    </source>
</evidence>
<dbReference type="GO" id="GO:0005634">
    <property type="term" value="C:nucleus"/>
    <property type="evidence" value="ECO:0007669"/>
    <property type="project" value="UniProtKB-SubCell"/>
</dbReference>
<dbReference type="Pfam" id="PF13878">
    <property type="entry name" value="zf-C2H2_3"/>
    <property type="match status" value="1"/>
</dbReference>
<evidence type="ECO:0000259" key="11">
    <source>
        <dbReference type="Pfam" id="PF13878"/>
    </source>
</evidence>
<feature type="region of interest" description="Disordered" evidence="10">
    <location>
        <begin position="1"/>
        <end position="78"/>
    </location>
</feature>
<sequence>MEQSANMEPSSSSSSTTPSSPPRDNAIFSDEPARASSPPSSPPGFPWEKEEETRARGSTSSPTRPPPKTAFSLLGKRKALDRVCENARPSKRSAPNSNAKDAEVKPLTQMQISVGQKVQQKCKTCGMSYTASSVEDRKLHDKYHRQNTEGFDVGKEFVAKSLPQKIFEGARQGDAICEVDCLDNYHRKKKAQTVLEVVQRELGAVEIEEKRLWDRNASNKEPIFRAYMYIRGTKCVGFLLVEQIKDARRVVEPVSVKKTAGKAEVQGKTAAEALKARKRAVEEAERIAASEPIQLSQQAHRARLGVSRIWTSPNFRHQNVALSLLDTMVKHHERGIRDIANTGGGSVVEGKRRSSSAERTGIVEQRADSIDEMTRGKEDVAFSQPTESGARLARRWFGRLYGWSVYVD</sequence>
<feature type="domain" description="N-acetyltransferase ESCO zinc-finger" evidence="11">
    <location>
        <begin position="109"/>
        <end position="146"/>
    </location>
</feature>
<name>A0A3M7HPZ0_HORWE</name>
<evidence type="ECO:0000256" key="10">
    <source>
        <dbReference type="SAM" id="MobiDB-lite"/>
    </source>
</evidence>
<keyword evidence="7" id="KW-0539">Nucleus</keyword>